<dbReference type="RefSeq" id="WP_245934985.1">
    <property type="nucleotide sequence ID" value="NZ_QKZK01000013.1"/>
</dbReference>
<keyword evidence="3" id="KW-1185">Reference proteome</keyword>
<comment type="caution">
    <text evidence="2">The sequence shown here is derived from an EMBL/GenBank/DDBJ whole genome shotgun (WGS) entry which is preliminary data.</text>
</comment>
<keyword evidence="1" id="KW-0472">Membrane</keyword>
<name>A0A2W7N9P3_9BACT</name>
<evidence type="ECO:0000313" key="2">
    <source>
        <dbReference type="EMBL" id="PZX16373.1"/>
    </source>
</evidence>
<dbReference type="AlphaFoldDB" id="A0A2W7N9P3"/>
<sequence>MDNQCNLPPKPKTFKAFIQSRYFLRPFIGVVVGAVAGYLYYYFVGCAGGSCPLTSNPYASVIGGGLFGYFIVNSPCTSGRCG</sequence>
<accession>A0A2W7N9P3</accession>
<protein>
    <submittedName>
        <fullName evidence="2">Uncharacterized protein</fullName>
    </submittedName>
</protein>
<gene>
    <name evidence="2" type="ORF">LX69_01867</name>
</gene>
<proteinExistence type="predicted"/>
<reference evidence="2 3" key="1">
    <citation type="submission" date="2018-06" db="EMBL/GenBank/DDBJ databases">
        <title>Genomic Encyclopedia of Archaeal and Bacterial Type Strains, Phase II (KMG-II): from individual species to whole genera.</title>
        <authorList>
            <person name="Goeker M."/>
        </authorList>
    </citation>
    <scope>NUCLEOTIDE SEQUENCE [LARGE SCALE GENOMIC DNA]</scope>
    <source>
        <strain evidence="2 3">DSM 6779</strain>
    </source>
</reference>
<organism evidence="2 3">
    <name type="scientific">Breznakibacter xylanolyticus</name>
    <dbReference type="NCBI Taxonomy" id="990"/>
    <lineage>
        <taxon>Bacteria</taxon>
        <taxon>Pseudomonadati</taxon>
        <taxon>Bacteroidota</taxon>
        <taxon>Bacteroidia</taxon>
        <taxon>Marinilabiliales</taxon>
        <taxon>Marinilabiliaceae</taxon>
        <taxon>Breznakibacter</taxon>
    </lineage>
</organism>
<dbReference type="Proteomes" id="UP000249239">
    <property type="component" value="Unassembled WGS sequence"/>
</dbReference>
<keyword evidence="1" id="KW-1133">Transmembrane helix</keyword>
<dbReference type="EMBL" id="QKZK01000013">
    <property type="protein sequence ID" value="PZX16373.1"/>
    <property type="molecule type" value="Genomic_DNA"/>
</dbReference>
<feature type="transmembrane region" description="Helical" evidence="1">
    <location>
        <begin position="55"/>
        <end position="72"/>
    </location>
</feature>
<evidence type="ECO:0000313" key="3">
    <source>
        <dbReference type="Proteomes" id="UP000249239"/>
    </source>
</evidence>
<evidence type="ECO:0000256" key="1">
    <source>
        <dbReference type="SAM" id="Phobius"/>
    </source>
</evidence>
<feature type="transmembrane region" description="Helical" evidence="1">
    <location>
        <begin position="22"/>
        <end position="43"/>
    </location>
</feature>
<keyword evidence="1" id="KW-0812">Transmembrane</keyword>